<accession>A0A3G8ZQK8</accession>
<evidence type="ECO:0000256" key="1">
    <source>
        <dbReference type="PROSITE-ProRule" id="PRU00182"/>
    </source>
</evidence>
<evidence type="ECO:0000313" key="3">
    <source>
        <dbReference type="Proteomes" id="UP000268084"/>
    </source>
</evidence>
<dbReference type="KEGG" id="nak:EH165_10165"/>
<reference evidence="2 3" key="2">
    <citation type="submission" date="2018-12" db="EMBL/GenBank/DDBJ databases">
        <title>Nakamurella antarcticus sp. nov., isolated from Antarctica South Shetland Islands soil.</title>
        <authorList>
            <person name="Peng F."/>
        </authorList>
    </citation>
    <scope>NUCLEOTIDE SEQUENCE [LARGE SCALE GENOMIC DNA]</scope>
    <source>
        <strain evidence="2 3">S14-144</strain>
    </source>
</reference>
<dbReference type="SUPFAM" id="SSF55174">
    <property type="entry name" value="Alpha-L RNA-binding motif"/>
    <property type="match status" value="1"/>
</dbReference>
<keyword evidence="1" id="KW-0694">RNA-binding</keyword>
<dbReference type="AlphaFoldDB" id="A0A3G8ZQK8"/>
<dbReference type="InterPro" id="IPR036986">
    <property type="entry name" value="S4_RNA-bd_sf"/>
</dbReference>
<keyword evidence="3" id="KW-1185">Reference proteome</keyword>
<dbReference type="Pfam" id="PF13275">
    <property type="entry name" value="S4_2"/>
    <property type="match status" value="1"/>
</dbReference>
<organism evidence="2 3">
    <name type="scientific">Nakamurella antarctica</name>
    <dbReference type="NCBI Taxonomy" id="1902245"/>
    <lineage>
        <taxon>Bacteria</taxon>
        <taxon>Bacillati</taxon>
        <taxon>Actinomycetota</taxon>
        <taxon>Actinomycetes</taxon>
        <taxon>Nakamurellales</taxon>
        <taxon>Nakamurellaceae</taxon>
        <taxon>Nakamurella</taxon>
    </lineage>
</organism>
<dbReference type="Proteomes" id="UP000268084">
    <property type="component" value="Chromosome"/>
</dbReference>
<name>A0A3G8ZQK8_9ACTN</name>
<sequence length="82" mass="8787">MRCPVPEASDIRQVEITGSGIRLGQLLKFADLIEIGSEAKEVIADGSVRVNGDVELRRGRQLERGDVVTLGSGPSAESVRLI</sequence>
<dbReference type="OrthoDB" id="9811532at2"/>
<dbReference type="EMBL" id="CP034170">
    <property type="protein sequence ID" value="AZI59543.1"/>
    <property type="molecule type" value="Genomic_DNA"/>
</dbReference>
<dbReference type="PROSITE" id="PS50889">
    <property type="entry name" value="S4"/>
    <property type="match status" value="1"/>
</dbReference>
<dbReference type="Gene3D" id="3.10.290.10">
    <property type="entry name" value="RNA-binding S4 domain"/>
    <property type="match status" value="1"/>
</dbReference>
<evidence type="ECO:0000313" key="2">
    <source>
        <dbReference type="EMBL" id="AZI59543.1"/>
    </source>
</evidence>
<protein>
    <submittedName>
        <fullName evidence="2">RNA-binding S4 domain-containing protein</fullName>
    </submittedName>
</protein>
<dbReference type="GO" id="GO:0003723">
    <property type="term" value="F:RNA binding"/>
    <property type="evidence" value="ECO:0007669"/>
    <property type="project" value="UniProtKB-KW"/>
</dbReference>
<dbReference type="CDD" id="cd00165">
    <property type="entry name" value="S4"/>
    <property type="match status" value="1"/>
</dbReference>
<gene>
    <name evidence="2" type="ORF">EH165_10165</name>
</gene>
<reference evidence="2 3" key="1">
    <citation type="submission" date="2018-11" db="EMBL/GenBank/DDBJ databases">
        <authorList>
            <person name="Da X."/>
        </authorList>
    </citation>
    <scope>NUCLEOTIDE SEQUENCE [LARGE SCALE GENOMIC DNA]</scope>
    <source>
        <strain evidence="2 3">S14-144</strain>
    </source>
</reference>
<proteinExistence type="predicted"/>